<dbReference type="Proteomes" id="UP000701801">
    <property type="component" value="Unassembled WGS sequence"/>
</dbReference>
<feature type="coiled-coil region" evidence="1">
    <location>
        <begin position="94"/>
        <end position="188"/>
    </location>
</feature>
<feature type="region of interest" description="Disordered" evidence="2">
    <location>
        <begin position="1"/>
        <end position="84"/>
    </location>
</feature>
<evidence type="ECO:0000313" key="4">
    <source>
        <dbReference type="Proteomes" id="UP000701801"/>
    </source>
</evidence>
<organism evidence="3 4">
    <name type="scientific">Hymenoscyphus albidus</name>
    <dbReference type="NCBI Taxonomy" id="595503"/>
    <lineage>
        <taxon>Eukaryota</taxon>
        <taxon>Fungi</taxon>
        <taxon>Dikarya</taxon>
        <taxon>Ascomycota</taxon>
        <taxon>Pezizomycotina</taxon>
        <taxon>Leotiomycetes</taxon>
        <taxon>Helotiales</taxon>
        <taxon>Helotiaceae</taxon>
        <taxon>Hymenoscyphus</taxon>
    </lineage>
</organism>
<keyword evidence="1" id="KW-0175">Coiled coil</keyword>
<dbReference type="EMBL" id="CAJVRM010000247">
    <property type="protein sequence ID" value="CAG8978237.1"/>
    <property type="molecule type" value="Genomic_DNA"/>
</dbReference>
<proteinExistence type="predicted"/>
<feature type="compositionally biased region" description="Polar residues" evidence="2">
    <location>
        <begin position="66"/>
        <end position="81"/>
    </location>
</feature>
<dbReference type="OrthoDB" id="10587094at2759"/>
<feature type="compositionally biased region" description="Polar residues" evidence="2">
    <location>
        <begin position="1"/>
        <end position="34"/>
    </location>
</feature>
<reference evidence="3" key="1">
    <citation type="submission" date="2021-07" db="EMBL/GenBank/DDBJ databases">
        <authorList>
            <person name="Durling M."/>
        </authorList>
    </citation>
    <scope>NUCLEOTIDE SEQUENCE</scope>
</reference>
<keyword evidence="4" id="KW-1185">Reference proteome</keyword>
<sequence>MSHDLNSNSTPAWATPNWRDSNPDASKSRSSSSYELPRDNVGSEQQNIKDEELEEWQDNSDDLPTIPSSGNRQGFHTQRSTKQARELIHSRKFNQTLQKSLEREQQQRDNLERSNHDLQAKLAAAEKQLQEATETNSTFEAKLTAAKAENEELRNLYQEEMRKKTAKIEELHEKENDLKQDLFDANLELETKELLKFHLASEDEKTELKKKLFESDLELENDRFFQGDFLNEEPSVDCKSLQSKLNRANRTIKGLREKIELWRPMVISCYFIRHRFLMSKEDPRDRNVRDCGNRSAHDGNIIVDASFFKDEFFHTKEHREAFQKKYGRGISLFLDRKLDFSVLKKLRVVCGILNLHATMVEYDSFGPHSLDLETDREFLVLYQEFKDKWFRGSRRYNSETLASLEETPEVISLHERMRVKMKSIARLSTERRRPQGLYEPRKQGRDQMNVAIEKEVETDESWAKAGDGENIESGGTTQSGKSMENNEDVEGTVWSVS</sequence>
<protein>
    <submittedName>
        <fullName evidence="3">Uncharacterized protein</fullName>
    </submittedName>
</protein>
<evidence type="ECO:0000313" key="3">
    <source>
        <dbReference type="EMBL" id="CAG8978237.1"/>
    </source>
</evidence>
<evidence type="ECO:0000256" key="1">
    <source>
        <dbReference type="SAM" id="Coils"/>
    </source>
</evidence>
<comment type="caution">
    <text evidence="3">The sequence shown here is derived from an EMBL/GenBank/DDBJ whole genome shotgun (WGS) entry which is preliminary data.</text>
</comment>
<evidence type="ECO:0000256" key="2">
    <source>
        <dbReference type="SAM" id="MobiDB-lite"/>
    </source>
</evidence>
<accession>A0A9N9LRQ4</accession>
<feature type="region of interest" description="Disordered" evidence="2">
    <location>
        <begin position="456"/>
        <end position="497"/>
    </location>
</feature>
<name>A0A9N9LRQ4_9HELO</name>
<feature type="compositionally biased region" description="Acidic residues" evidence="2">
    <location>
        <begin position="51"/>
        <end position="61"/>
    </location>
</feature>
<feature type="compositionally biased region" description="Polar residues" evidence="2">
    <location>
        <begin position="473"/>
        <end position="483"/>
    </location>
</feature>
<gene>
    <name evidence="3" type="ORF">HYALB_00010728</name>
</gene>
<dbReference type="AlphaFoldDB" id="A0A9N9LRQ4"/>